<protein>
    <submittedName>
        <fullName evidence="1">Uncharacterized protein</fullName>
    </submittedName>
</protein>
<sequence length="49" mass="5469">MQSPKLLQSVIDEHQHAVLVTLIPLSVFNDHIVGRIELIATYRADSATK</sequence>
<evidence type="ECO:0000313" key="1">
    <source>
        <dbReference type="EMBL" id="MDA0141872.1"/>
    </source>
</evidence>
<name>A0ABT4RTQ7_9ACTN</name>
<gene>
    <name evidence="1" type="ORF">OJ962_30550</name>
</gene>
<organism evidence="1 2">
    <name type="scientific">Solirubrobacter deserti</name>
    <dbReference type="NCBI Taxonomy" id="2282478"/>
    <lineage>
        <taxon>Bacteria</taxon>
        <taxon>Bacillati</taxon>
        <taxon>Actinomycetota</taxon>
        <taxon>Thermoleophilia</taxon>
        <taxon>Solirubrobacterales</taxon>
        <taxon>Solirubrobacteraceae</taxon>
        <taxon>Solirubrobacter</taxon>
    </lineage>
</organism>
<proteinExistence type="predicted"/>
<accession>A0ABT4RTQ7</accession>
<dbReference type="RefSeq" id="WP_202958410.1">
    <property type="nucleotide sequence ID" value="NZ_JAPCID010000067.1"/>
</dbReference>
<reference evidence="1" key="1">
    <citation type="submission" date="2022-10" db="EMBL/GenBank/DDBJ databases">
        <title>The WGS of Solirubrobacter sp. CPCC 204708.</title>
        <authorList>
            <person name="Jiang Z."/>
        </authorList>
    </citation>
    <scope>NUCLEOTIDE SEQUENCE</scope>
    <source>
        <strain evidence="1">CPCC 204708</strain>
    </source>
</reference>
<evidence type="ECO:0000313" key="2">
    <source>
        <dbReference type="Proteomes" id="UP001147700"/>
    </source>
</evidence>
<dbReference type="EMBL" id="JAPCID010000067">
    <property type="protein sequence ID" value="MDA0141872.1"/>
    <property type="molecule type" value="Genomic_DNA"/>
</dbReference>
<dbReference type="Proteomes" id="UP001147700">
    <property type="component" value="Unassembled WGS sequence"/>
</dbReference>
<comment type="caution">
    <text evidence="1">The sequence shown here is derived from an EMBL/GenBank/DDBJ whole genome shotgun (WGS) entry which is preliminary data.</text>
</comment>
<keyword evidence="2" id="KW-1185">Reference proteome</keyword>